<comment type="caution">
    <text evidence="1">The sequence shown here is derived from an EMBL/GenBank/DDBJ whole genome shotgun (WGS) entry which is preliminary data.</text>
</comment>
<dbReference type="Gene3D" id="1.20.58.1980">
    <property type="match status" value="1"/>
</dbReference>
<proteinExistence type="predicted"/>
<dbReference type="Proteomes" id="UP000235145">
    <property type="component" value="Unassembled WGS sequence"/>
</dbReference>
<keyword evidence="2" id="KW-1185">Reference proteome</keyword>
<name>A0A9R1WXF2_LACSA</name>
<sequence length="114" mass="12982">MLRVAYIPYRDSKLTRLPQSSLSGHGRLICTLEQEGEAKDALLNQIQSLTRLILFSTNSPHQTDPGSIYSFREEENISNSIDRRLLGTPLEKRSSWCNDRGMTSRETEKVVGDR</sequence>
<accession>A0A9R1WXF2</accession>
<dbReference type="AlphaFoldDB" id="A0A9R1WXF2"/>
<reference evidence="1 2" key="1">
    <citation type="journal article" date="2017" name="Nat. Commun.">
        <title>Genome assembly with in vitro proximity ligation data and whole-genome triplication in lettuce.</title>
        <authorList>
            <person name="Reyes-Chin-Wo S."/>
            <person name="Wang Z."/>
            <person name="Yang X."/>
            <person name="Kozik A."/>
            <person name="Arikit S."/>
            <person name="Song C."/>
            <person name="Xia L."/>
            <person name="Froenicke L."/>
            <person name="Lavelle D.O."/>
            <person name="Truco M.J."/>
            <person name="Xia R."/>
            <person name="Zhu S."/>
            <person name="Xu C."/>
            <person name="Xu H."/>
            <person name="Xu X."/>
            <person name="Cox K."/>
            <person name="Korf I."/>
            <person name="Meyers B.C."/>
            <person name="Michelmore R.W."/>
        </authorList>
    </citation>
    <scope>NUCLEOTIDE SEQUENCE [LARGE SCALE GENOMIC DNA]</scope>
    <source>
        <strain evidence="2">cv. Salinas</strain>
        <tissue evidence="1">Seedlings</tissue>
    </source>
</reference>
<dbReference type="EMBL" id="NBSK02000008">
    <property type="protein sequence ID" value="KAJ0191331.1"/>
    <property type="molecule type" value="Genomic_DNA"/>
</dbReference>
<gene>
    <name evidence="1" type="ORF">LSAT_V11C800438090</name>
</gene>
<evidence type="ECO:0000313" key="2">
    <source>
        <dbReference type="Proteomes" id="UP000235145"/>
    </source>
</evidence>
<protein>
    <submittedName>
        <fullName evidence="1">Uncharacterized protein</fullName>
    </submittedName>
</protein>
<organism evidence="1 2">
    <name type="scientific">Lactuca sativa</name>
    <name type="common">Garden lettuce</name>
    <dbReference type="NCBI Taxonomy" id="4236"/>
    <lineage>
        <taxon>Eukaryota</taxon>
        <taxon>Viridiplantae</taxon>
        <taxon>Streptophyta</taxon>
        <taxon>Embryophyta</taxon>
        <taxon>Tracheophyta</taxon>
        <taxon>Spermatophyta</taxon>
        <taxon>Magnoliopsida</taxon>
        <taxon>eudicotyledons</taxon>
        <taxon>Gunneridae</taxon>
        <taxon>Pentapetalae</taxon>
        <taxon>asterids</taxon>
        <taxon>campanulids</taxon>
        <taxon>Asterales</taxon>
        <taxon>Asteraceae</taxon>
        <taxon>Cichorioideae</taxon>
        <taxon>Cichorieae</taxon>
        <taxon>Lactucinae</taxon>
        <taxon>Lactuca</taxon>
    </lineage>
</organism>
<evidence type="ECO:0000313" key="1">
    <source>
        <dbReference type="EMBL" id="KAJ0191331.1"/>
    </source>
</evidence>